<keyword evidence="3" id="KW-1185">Reference proteome</keyword>
<accession>A0AAE0N402</accession>
<sequence>MADVDMADAETPPLCQGGFGLHRHEQTMANTEDRATLKKAYDGLRTANEELSRLNVSGHNLRETQDPLRHSINKLSRPFLRNLHILDMPDEILLLILNLVRGSQHDKRSEWHIGTEDIRNCRLTCRRLCSLGDPMLIRLIRLRLTPSSLERLGEISRHPTISKGVQAIRVVLCAYKRRFNDDVNELIDFHLGEVGRILAIIEIKECWVHGDGPHNRRHFSEEEWLEVVSKARTTLAAWRQFQETGSCDDEQHRVLLETTHQKYQGLYEVQESIRWHKVLPRAVASAVARMPRVRSLQFDGADPWAFELRSFIRPGEDVHGAIYHTMLEPTTAHHADDQRLDVDSCIFIPKTIHYVRETGIRLHSIVINLSFLEDIQYLLPRPKHQEGVLSTMQQLRDFKLHINRCASEDHSEKLVQVLKLHLDAPNLERLTLSLWEGNSGWGVGWGVGLTSHPWRNLTNIEMCGIALDLSDLRIFLKRIQPTLIALTMQLFELRTGTWEEALDALREKSYRSFEIILPSGAECNDLPKQEVDEIFAYDHGDTGMSRVELYVRNLLTDNPLRVIRDNEETVQDDADNTEANVEDTEGLEGNLDNTQGDTA</sequence>
<protein>
    <submittedName>
        <fullName evidence="2">Uncharacterized protein</fullName>
    </submittedName>
</protein>
<evidence type="ECO:0000313" key="2">
    <source>
        <dbReference type="EMBL" id="KAK3369390.1"/>
    </source>
</evidence>
<reference evidence="2" key="1">
    <citation type="journal article" date="2023" name="Mol. Phylogenet. Evol.">
        <title>Genome-scale phylogeny and comparative genomics of the fungal order Sordariales.</title>
        <authorList>
            <person name="Hensen N."/>
            <person name="Bonometti L."/>
            <person name="Westerberg I."/>
            <person name="Brannstrom I.O."/>
            <person name="Guillou S."/>
            <person name="Cros-Aarteil S."/>
            <person name="Calhoun S."/>
            <person name="Haridas S."/>
            <person name="Kuo A."/>
            <person name="Mondo S."/>
            <person name="Pangilinan J."/>
            <person name="Riley R."/>
            <person name="LaButti K."/>
            <person name="Andreopoulos B."/>
            <person name="Lipzen A."/>
            <person name="Chen C."/>
            <person name="Yan M."/>
            <person name="Daum C."/>
            <person name="Ng V."/>
            <person name="Clum A."/>
            <person name="Steindorff A."/>
            <person name="Ohm R.A."/>
            <person name="Martin F."/>
            <person name="Silar P."/>
            <person name="Natvig D.O."/>
            <person name="Lalanne C."/>
            <person name="Gautier V."/>
            <person name="Ament-Velasquez S.L."/>
            <person name="Kruys A."/>
            <person name="Hutchinson M.I."/>
            <person name="Powell A.J."/>
            <person name="Barry K."/>
            <person name="Miller A.N."/>
            <person name="Grigoriev I.V."/>
            <person name="Debuchy R."/>
            <person name="Gladieux P."/>
            <person name="Hiltunen Thoren M."/>
            <person name="Johannesson H."/>
        </authorList>
    </citation>
    <scope>NUCLEOTIDE SEQUENCE</scope>
    <source>
        <strain evidence="2">CBS 958.72</strain>
    </source>
</reference>
<reference evidence="2" key="2">
    <citation type="submission" date="2023-06" db="EMBL/GenBank/DDBJ databases">
        <authorList>
            <consortium name="Lawrence Berkeley National Laboratory"/>
            <person name="Haridas S."/>
            <person name="Hensen N."/>
            <person name="Bonometti L."/>
            <person name="Westerberg I."/>
            <person name="Brannstrom I.O."/>
            <person name="Guillou S."/>
            <person name="Cros-Aarteil S."/>
            <person name="Calhoun S."/>
            <person name="Kuo A."/>
            <person name="Mondo S."/>
            <person name="Pangilinan J."/>
            <person name="Riley R."/>
            <person name="Labutti K."/>
            <person name="Andreopoulos B."/>
            <person name="Lipzen A."/>
            <person name="Chen C."/>
            <person name="Yanf M."/>
            <person name="Daum C."/>
            <person name="Ng V."/>
            <person name="Clum A."/>
            <person name="Steindorff A."/>
            <person name="Ohm R."/>
            <person name="Martin F."/>
            <person name="Silar P."/>
            <person name="Natvig D."/>
            <person name="Lalanne C."/>
            <person name="Gautier V."/>
            <person name="Ament-Velasquez S.L."/>
            <person name="Kruys A."/>
            <person name="Hutchinson M.I."/>
            <person name="Powell A.J."/>
            <person name="Barry K."/>
            <person name="Miller A.N."/>
            <person name="Grigoriev I.V."/>
            <person name="Debuchy R."/>
            <person name="Gladieux P."/>
            <person name="Thoren M.H."/>
            <person name="Johannesson H."/>
        </authorList>
    </citation>
    <scope>NUCLEOTIDE SEQUENCE</scope>
    <source>
        <strain evidence="2">CBS 958.72</strain>
    </source>
</reference>
<feature type="region of interest" description="Disordered" evidence="1">
    <location>
        <begin position="1"/>
        <end position="20"/>
    </location>
</feature>
<gene>
    <name evidence="2" type="ORF">B0T24DRAFT_632503</name>
</gene>
<dbReference type="Proteomes" id="UP001287356">
    <property type="component" value="Unassembled WGS sequence"/>
</dbReference>
<evidence type="ECO:0000313" key="3">
    <source>
        <dbReference type="Proteomes" id="UP001287356"/>
    </source>
</evidence>
<name>A0AAE0N402_9PEZI</name>
<comment type="caution">
    <text evidence="2">The sequence shown here is derived from an EMBL/GenBank/DDBJ whole genome shotgun (WGS) entry which is preliminary data.</text>
</comment>
<feature type="compositionally biased region" description="Acidic residues" evidence="1">
    <location>
        <begin position="568"/>
        <end position="586"/>
    </location>
</feature>
<organism evidence="2 3">
    <name type="scientific">Lasiosphaeria ovina</name>
    <dbReference type="NCBI Taxonomy" id="92902"/>
    <lineage>
        <taxon>Eukaryota</taxon>
        <taxon>Fungi</taxon>
        <taxon>Dikarya</taxon>
        <taxon>Ascomycota</taxon>
        <taxon>Pezizomycotina</taxon>
        <taxon>Sordariomycetes</taxon>
        <taxon>Sordariomycetidae</taxon>
        <taxon>Sordariales</taxon>
        <taxon>Lasiosphaeriaceae</taxon>
        <taxon>Lasiosphaeria</taxon>
    </lineage>
</organism>
<dbReference type="AlphaFoldDB" id="A0AAE0N402"/>
<evidence type="ECO:0000256" key="1">
    <source>
        <dbReference type="SAM" id="MobiDB-lite"/>
    </source>
</evidence>
<feature type="region of interest" description="Disordered" evidence="1">
    <location>
        <begin position="565"/>
        <end position="599"/>
    </location>
</feature>
<dbReference type="EMBL" id="JAULSN010000006">
    <property type="protein sequence ID" value="KAK3369390.1"/>
    <property type="molecule type" value="Genomic_DNA"/>
</dbReference>
<proteinExistence type="predicted"/>